<accession>A0ABU3DSP7</accession>
<reference evidence="8 9" key="1">
    <citation type="submission" date="2023-09" db="EMBL/GenBank/DDBJ databases">
        <authorList>
            <person name="Rey-Velasco X."/>
        </authorList>
    </citation>
    <scope>NUCLEOTIDE SEQUENCE [LARGE SCALE GENOMIC DNA]</scope>
    <source>
        <strain evidence="8 9">F225</strain>
    </source>
</reference>
<evidence type="ECO:0000256" key="4">
    <source>
        <dbReference type="ARBA" id="ARBA00022989"/>
    </source>
</evidence>
<feature type="transmembrane region" description="Helical" evidence="6">
    <location>
        <begin position="92"/>
        <end position="115"/>
    </location>
</feature>
<feature type="domain" description="VTT" evidence="7">
    <location>
        <begin position="77"/>
        <end position="191"/>
    </location>
</feature>
<feature type="transmembrane region" description="Helical" evidence="6">
    <location>
        <begin position="7"/>
        <end position="27"/>
    </location>
</feature>
<comment type="subcellular location">
    <subcellularLocation>
        <location evidence="1 6">Cell membrane</location>
        <topology evidence="1 6">Multi-pass membrane protein</topology>
    </subcellularLocation>
</comment>
<comment type="similarity">
    <text evidence="6">Belongs to the TVP38/TMEM64 family.</text>
</comment>
<gene>
    <name evidence="8" type="ORF">RM541_10170</name>
</gene>
<evidence type="ECO:0000256" key="5">
    <source>
        <dbReference type="ARBA" id="ARBA00023136"/>
    </source>
</evidence>
<evidence type="ECO:0000256" key="1">
    <source>
        <dbReference type="ARBA" id="ARBA00004651"/>
    </source>
</evidence>
<evidence type="ECO:0000313" key="9">
    <source>
        <dbReference type="Proteomes" id="UP001253848"/>
    </source>
</evidence>
<organism evidence="8 9">
    <name type="scientific">Autumnicola psychrophila</name>
    <dbReference type="NCBI Taxonomy" id="3075592"/>
    <lineage>
        <taxon>Bacteria</taxon>
        <taxon>Pseudomonadati</taxon>
        <taxon>Bacteroidota</taxon>
        <taxon>Flavobacteriia</taxon>
        <taxon>Flavobacteriales</taxon>
        <taxon>Flavobacteriaceae</taxon>
        <taxon>Autumnicola</taxon>
    </lineage>
</organism>
<evidence type="ECO:0000313" key="8">
    <source>
        <dbReference type="EMBL" id="MDT0686737.1"/>
    </source>
</evidence>
<protein>
    <recommendedName>
        <fullName evidence="6">TVP38/TMEM64 family membrane protein</fullName>
    </recommendedName>
</protein>
<evidence type="ECO:0000256" key="2">
    <source>
        <dbReference type="ARBA" id="ARBA00022475"/>
    </source>
</evidence>
<keyword evidence="3 6" id="KW-0812">Transmembrane</keyword>
<feature type="transmembrane region" description="Helical" evidence="6">
    <location>
        <begin position="203"/>
        <end position="219"/>
    </location>
</feature>
<sequence>MKKFSKYSSFALSGFILACLVAAYFVFPAFKDFIDETVAVILSGNTEETQAYFEKFGVWGPLAIIVFIILQMFLIVFPSWLPVIVAVMAYGLWLGVLISLTGVMLASAIGYYIGIKLQGPLQGVVGEDKLEKMDFWINNYAFGSVILFRISPLLSNDSISFIAGMLRMKFKKFMLATFCGMLPLSIAIGYFSEDISTLENGMYWIGGVGIIAYVIYILIDYKKRRKNKAND</sequence>
<feature type="transmembrane region" description="Helical" evidence="6">
    <location>
        <begin position="58"/>
        <end position="80"/>
    </location>
</feature>
<dbReference type="InterPro" id="IPR015414">
    <property type="entry name" value="TMEM64"/>
</dbReference>
<feature type="transmembrane region" description="Helical" evidence="6">
    <location>
        <begin position="135"/>
        <end position="152"/>
    </location>
</feature>
<evidence type="ECO:0000259" key="7">
    <source>
        <dbReference type="Pfam" id="PF09335"/>
    </source>
</evidence>
<keyword evidence="5 6" id="KW-0472">Membrane</keyword>
<feature type="transmembrane region" description="Helical" evidence="6">
    <location>
        <begin position="173"/>
        <end position="191"/>
    </location>
</feature>
<evidence type="ECO:0000256" key="6">
    <source>
        <dbReference type="RuleBase" id="RU366058"/>
    </source>
</evidence>
<dbReference type="EMBL" id="JAVRHN010000007">
    <property type="protein sequence ID" value="MDT0686737.1"/>
    <property type="molecule type" value="Genomic_DNA"/>
</dbReference>
<dbReference type="PANTHER" id="PTHR12677">
    <property type="entry name" value="GOLGI APPARATUS MEMBRANE PROTEIN TVP38-RELATED"/>
    <property type="match status" value="1"/>
</dbReference>
<dbReference type="PANTHER" id="PTHR12677:SF59">
    <property type="entry name" value="GOLGI APPARATUS MEMBRANE PROTEIN TVP38-RELATED"/>
    <property type="match status" value="1"/>
</dbReference>
<dbReference type="Proteomes" id="UP001253848">
    <property type="component" value="Unassembled WGS sequence"/>
</dbReference>
<dbReference type="PROSITE" id="PS51257">
    <property type="entry name" value="PROKAR_LIPOPROTEIN"/>
    <property type="match status" value="1"/>
</dbReference>
<dbReference type="RefSeq" id="WP_311500058.1">
    <property type="nucleotide sequence ID" value="NZ_JAVRHN010000007.1"/>
</dbReference>
<dbReference type="InterPro" id="IPR032816">
    <property type="entry name" value="VTT_dom"/>
</dbReference>
<keyword evidence="4 6" id="KW-1133">Transmembrane helix</keyword>
<keyword evidence="9" id="KW-1185">Reference proteome</keyword>
<proteinExistence type="inferred from homology"/>
<name>A0ABU3DSP7_9FLAO</name>
<comment type="caution">
    <text evidence="8">The sequence shown here is derived from an EMBL/GenBank/DDBJ whole genome shotgun (WGS) entry which is preliminary data.</text>
</comment>
<dbReference type="Pfam" id="PF09335">
    <property type="entry name" value="VTT_dom"/>
    <property type="match status" value="1"/>
</dbReference>
<keyword evidence="2 6" id="KW-1003">Cell membrane</keyword>
<evidence type="ECO:0000256" key="3">
    <source>
        <dbReference type="ARBA" id="ARBA00022692"/>
    </source>
</evidence>